<dbReference type="InterPro" id="IPR013783">
    <property type="entry name" value="Ig-like_fold"/>
</dbReference>
<dbReference type="InterPro" id="IPR036116">
    <property type="entry name" value="FN3_sf"/>
</dbReference>
<dbReference type="Gene3D" id="2.60.40.10">
    <property type="entry name" value="Immunoglobulins"/>
    <property type="match status" value="2"/>
</dbReference>
<feature type="domain" description="Fibronectin type-III" evidence="1">
    <location>
        <begin position="13"/>
        <end position="121"/>
    </location>
</feature>
<proteinExistence type="predicted"/>
<evidence type="ECO:0000313" key="2">
    <source>
        <dbReference type="EMBL" id="KAJ8961693.1"/>
    </source>
</evidence>
<dbReference type="Proteomes" id="UP001162162">
    <property type="component" value="Unassembled WGS sequence"/>
</dbReference>
<dbReference type="GO" id="GO:0030182">
    <property type="term" value="P:neuron differentiation"/>
    <property type="evidence" value="ECO:0007669"/>
    <property type="project" value="TreeGrafter"/>
</dbReference>
<dbReference type="PROSITE" id="PS50853">
    <property type="entry name" value="FN3"/>
    <property type="match status" value="1"/>
</dbReference>
<dbReference type="EMBL" id="JAPWTK010000004">
    <property type="protein sequence ID" value="KAJ8961693.1"/>
    <property type="molecule type" value="Genomic_DNA"/>
</dbReference>
<dbReference type="InterPro" id="IPR003961">
    <property type="entry name" value="FN3_dom"/>
</dbReference>
<evidence type="ECO:0000259" key="1">
    <source>
        <dbReference type="PROSITE" id="PS50853"/>
    </source>
</evidence>
<dbReference type="CDD" id="cd00063">
    <property type="entry name" value="FN3"/>
    <property type="match status" value="1"/>
</dbReference>
<dbReference type="PANTHER" id="PTHR14131:SF5">
    <property type="entry name" value="ANOSMIN-1"/>
    <property type="match status" value="1"/>
</dbReference>
<gene>
    <name evidence="2" type="ORF">NQ318_021292</name>
</gene>
<dbReference type="PANTHER" id="PTHR14131">
    <property type="entry name" value="ANOSMIN"/>
    <property type="match status" value="1"/>
</dbReference>
<comment type="caution">
    <text evidence="2">The sequence shown here is derived from an EMBL/GenBank/DDBJ whole genome shotgun (WGS) entry which is preliminary data.</text>
</comment>
<dbReference type="InterPro" id="IPR042447">
    <property type="entry name" value="Anosmin-1"/>
</dbReference>
<keyword evidence="3" id="KW-1185">Reference proteome</keyword>
<accession>A0AAV8ZBV0</accession>
<dbReference type="SMART" id="SM00060">
    <property type="entry name" value="FN3"/>
    <property type="match status" value="1"/>
</dbReference>
<protein>
    <recommendedName>
        <fullName evidence="1">Fibronectin type-III domain-containing protein</fullName>
    </recommendedName>
</protein>
<sequence length="189" mass="21244">MLMDSDSRGLPDVPRDVRVSEGRRKRTVYIEWTPGEASYPDEGGGTMLAVVEERHHAGHHFTENKLSEWAVCARTAKRGHLLKNFVKPGRWYLFRVAAVNENGTKGFSEQSLPFSVSVSPKPPKAPQNVTVGPLFIKNGSISAELRWSPPRSDLPLLKYKVFWSKRLHGAKALDSVLVYHDVVPRESEL</sequence>
<evidence type="ECO:0000313" key="3">
    <source>
        <dbReference type="Proteomes" id="UP001162162"/>
    </source>
</evidence>
<dbReference type="SUPFAM" id="SSF49265">
    <property type="entry name" value="Fibronectin type III"/>
    <property type="match status" value="1"/>
</dbReference>
<name>A0AAV8ZBV0_9CUCU</name>
<organism evidence="2 3">
    <name type="scientific">Aromia moschata</name>
    <dbReference type="NCBI Taxonomy" id="1265417"/>
    <lineage>
        <taxon>Eukaryota</taxon>
        <taxon>Metazoa</taxon>
        <taxon>Ecdysozoa</taxon>
        <taxon>Arthropoda</taxon>
        <taxon>Hexapoda</taxon>
        <taxon>Insecta</taxon>
        <taxon>Pterygota</taxon>
        <taxon>Neoptera</taxon>
        <taxon>Endopterygota</taxon>
        <taxon>Coleoptera</taxon>
        <taxon>Polyphaga</taxon>
        <taxon>Cucujiformia</taxon>
        <taxon>Chrysomeloidea</taxon>
        <taxon>Cerambycidae</taxon>
        <taxon>Cerambycinae</taxon>
        <taxon>Callichromatini</taxon>
        <taxon>Aromia</taxon>
    </lineage>
</organism>
<reference evidence="2" key="1">
    <citation type="journal article" date="2023" name="Insect Mol. Biol.">
        <title>Genome sequencing provides insights into the evolution of gene families encoding plant cell wall-degrading enzymes in longhorned beetles.</title>
        <authorList>
            <person name="Shin N.R."/>
            <person name="Okamura Y."/>
            <person name="Kirsch R."/>
            <person name="Pauchet Y."/>
        </authorList>
    </citation>
    <scope>NUCLEOTIDE SEQUENCE</scope>
    <source>
        <strain evidence="2">AMC_N1</strain>
    </source>
</reference>
<dbReference type="GO" id="GO:0009986">
    <property type="term" value="C:cell surface"/>
    <property type="evidence" value="ECO:0007669"/>
    <property type="project" value="TreeGrafter"/>
</dbReference>
<dbReference type="AlphaFoldDB" id="A0AAV8ZBV0"/>